<proteinExistence type="predicted"/>
<dbReference type="AlphaFoldDB" id="A0A558DKU8"/>
<keyword evidence="3" id="KW-1185">Reference proteome</keyword>
<reference evidence="2 3" key="1">
    <citation type="submission" date="2019-07" db="EMBL/GenBank/DDBJ databases">
        <authorList>
            <person name="Duangmal K."/>
            <person name="Teo W.F.A."/>
        </authorList>
    </citation>
    <scope>NUCLEOTIDE SEQUENCE [LARGE SCALE GENOMIC DNA]</scope>
    <source>
        <strain evidence="2 3">TBRC 6029</strain>
    </source>
</reference>
<feature type="region of interest" description="Disordered" evidence="1">
    <location>
        <begin position="41"/>
        <end position="78"/>
    </location>
</feature>
<evidence type="ECO:0000313" key="3">
    <source>
        <dbReference type="Proteomes" id="UP000320011"/>
    </source>
</evidence>
<protein>
    <submittedName>
        <fullName evidence="2">Uncharacterized protein</fullName>
    </submittedName>
</protein>
<sequence length="122" mass="12678">MATYSRLTIVLMVWGLLIGAILHPEAGWGSVAPADHAILLNASTSSGGHPSPEGDHDVHLNHPQAASVPARSGGDAAQVAVEPVPPSVSPVLVPSPVAAAVPVRPQDRSGRQRLLDLDVWRI</sequence>
<dbReference type="EMBL" id="VJWX01000011">
    <property type="protein sequence ID" value="TVT61645.1"/>
    <property type="molecule type" value="Genomic_DNA"/>
</dbReference>
<comment type="caution">
    <text evidence="2">The sequence shown here is derived from an EMBL/GenBank/DDBJ whole genome shotgun (WGS) entry which is preliminary data.</text>
</comment>
<name>A0A558DKU8_9PSEU</name>
<accession>A0A558DKU8</accession>
<evidence type="ECO:0000256" key="1">
    <source>
        <dbReference type="SAM" id="MobiDB-lite"/>
    </source>
</evidence>
<reference evidence="2 3" key="2">
    <citation type="submission" date="2019-08" db="EMBL/GenBank/DDBJ databases">
        <title>Amycolatopsis acidicola sp. nov., isolated from peat swamp forest soil.</title>
        <authorList>
            <person name="Srisuk N."/>
        </authorList>
    </citation>
    <scope>NUCLEOTIDE SEQUENCE [LARGE SCALE GENOMIC DNA]</scope>
    <source>
        <strain evidence="2 3">TBRC 6029</strain>
    </source>
</reference>
<dbReference type="RefSeq" id="WP_144585604.1">
    <property type="nucleotide sequence ID" value="NZ_VJWX01000011.1"/>
</dbReference>
<evidence type="ECO:0000313" key="2">
    <source>
        <dbReference type="EMBL" id="TVT61645.1"/>
    </source>
</evidence>
<gene>
    <name evidence="2" type="ORF">FNH05_02465</name>
</gene>
<dbReference type="Proteomes" id="UP000320011">
    <property type="component" value="Unassembled WGS sequence"/>
</dbReference>
<organism evidence="2 3">
    <name type="scientific">Amycolatopsis rhizosphaerae</name>
    <dbReference type="NCBI Taxonomy" id="2053003"/>
    <lineage>
        <taxon>Bacteria</taxon>
        <taxon>Bacillati</taxon>
        <taxon>Actinomycetota</taxon>
        <taxon>Actinomycetes</taxon>
        <taxon>Pseudonocardiales</taxon>
        <taxon>Pseudonocardiaceae</taxon>
        <taxon>Amycolatopsis</taxon>
    </lineage>
</organism>